<reference evidence="10" key="1">
    <citation type="submission" date="2021-06" db="EMBL/GenBank/DDBJ databases">
        <title>Genome Sequence of Mortierella hyaline Strain SCG-10, a Cold-Adapted, Nitrate-Reducing Fungus Isolated from Soil in Minnesota, USA.</title>
        <authorList>
            <person name="Aldossari N."/>
        </authorList>
    </citation>
    <scope>NUCLEOTIDE SEQUENCE</scope>
    <source>
        <strain evidence="10">SCG-10</strain>
    </source>
</reference>
<feature type="region of interest" description="Disordered" evidence="7">
    <location>
        <begin position="770"/>
        <end position="799"/>
    </location>
</feature>
<dbReference type="GO" id="GO:0005730">
    <property type="term" value="C:nucleolus"/>
    <property type="evidence" value="ECO:0007669"/>
    <property type="project" value="TreeGrafter"/>
</dbReference>
<dbReference type="FunFam" id="3.30.460.10:FF:000006">
    <property type="entry name" value="non-canonical poly(A) RNA polymerase PAPD5"/>
    <property type="match status" value="1"/>
</dbReference>
<evidence type="ECO:0000259" key="8">
    <source>
        <dbReference type="Pfam" id="PF03828"/>
    </source>
</evidence>
<sequence length="915" mass="104075">MTYHRKEAPPNALARNLDYVNLIDNHLEENNNIYVEENSTIAKPKRKGKRGPTSQEEKKRHSQNRANRIITRRIERGKMAIFRQEQQESLESLKRKRDEWGDFEAFGNNDDDNNQYPRRARRRVQVENEYPWMRHDYSQQLTAIEMFTQEIQDFAEYLKPTLEERAIRMYVFKAVEELITGLWSKAKVYAFGSFNTQLYLPGSDIDIVMMMKTEKSESEVLRALAERIGSTRFGINVEALLETKVPIVKFQERRTGIHVDISLNQKDGFKTGNVVQQFLKQMPVLQPMTMLIKQFLKSRPASFCEVFHGGLGSFSVTLLVMSFLQMHPLVQARRIDPLANLGVLLIEFFELYGLCFNYNNVLISVTRGGSYAYKSGSDKPRRKRLNLTLVSPVESQNVAKGTKRMALIRESFELAFQELTSAICRQQRELDRHPRPTLRQPTISMSSKTISHQHSMIERVFRLPSQTETNRSEIRAIYHEGYFQQRFGELAREPGQDHDDKDMLLIDRGLSKAAEDAILAACRRHFPQMASLTTIKGFAASFEQELVDVATYLEPPRPLLSGAEYEFIIAEIDVLSAVLSAAKTGVPPSKKSNKRPVTDNTIKSVTAETVKKWNAQMAKLLETIRKDRIQTVALVRQEAAKQDQGETGETNTMDWGTVATASQQQHVGSLESQAVGLQVISQRVMELFDAMDPTDAQQLTAFLPQYSELMARQAHFGVRQVEHQEGTVLGPEDREQLVEWSNSAVSDRLRSMDRIKMAKVEEALPWLISRSKDNQGPGQGLATPRAIGNSSGTSGSDADLDFYHVQESDGDQDCFELDESDDDEDDPANKYFDDMMREAQDEYGATDDDDNDKQDGKFISSSSVGAHRNPQNIRSGNDSIQLSQLYSSPKDDYGVFVGSGNSSRYEQLEKMRRRG</sequence>
<dbReference type="InterPro" id="IPR045862">
    <property type="entry name" value="Trf4-like"/>
</dbReference>
<dbReference type="GO" id="GO:1990817">
    <property type="term" value="F:poly(A) RNA polymerase activity"/>
    <property type="evidence" value="ECO:0007669"/>
    <property type="project" value="UniProtKB-EC"/>
</dbReference>
<protein>
    <recommendedName>
        <fullName evidence="3">polynucleotide adenylyltransferase</fullName>
        <ecNumber evidence="3">2.7.7.19</ecNumber>
    </recommendedName>
</protein>
<dbReference type="SUPFAM" id="SSF81631">
    <property type="entry name" value="PAP/OAS1 substrate-binding domain"/>
    <property type="match status" value="1"/>
</dbReference>
<evidence type="ECO:0000256" key="7">
    <source>
        <dbReference type="SAM" id="MobiDB-lite"/>
    </source>
</evidence>
<dbReference type="GO" id="GO:0010605">
    <property type="term" value="P:negative regulation of macromolecule metabolic process"/>
    <property type="evidence" value="ECO:0007669"/>
    <property type="project" value="UniProtKB-ARBA"/>
</dbReference>
<evidence type="ECO:0000256" key="6">
    <source>
        <dbReference type="ARBA" id="ARBA00022842"/>
    </source>
</evidence>
<dbReference type="SUPFAM" id="SSF81301">
    <property type="entry name" value="Nucleotidyltransferase"/>
    <property type="match status" value="1"/>
</dbReference>
<dbReference type="GO" id="GO:0031123">
    <property type="term" value="P:RNA 3'-end processing"/>
    <property type="evidence" value="ECO:0007669"/>
    <property type="project" value="TreeGrafter"/>
</dbReference>
<comment type="caution">
    <text evidence="10">The sequence shown here is derived from an EMBL/GenBank/DDBJ whole genome shotgun (WGS) entry which is preliminary data.</text>
</comment>
<evidence type="ECO:0000256" key="1">
    <source>
        <dbReference type="ARBA" id="ARBA00001936"/>
    </source>
</evidence>
<comment type="cofactor">
    <cofactor evidence="1">
        <name>Mn(2+)</name>
        <dbReference type="ChEBI" id="CHEBI:29035"/>
    </cofactor>
</comment>
<evidence type="ECO:0000256" key="2">
    <source>
        <dbReference type="ARBA" id="ARBA00008593"/>
    </source>
</evidence>
<evidence type="ECO:0000313" key="11">
    <source>
        <dbReference type="Proteomes" id="UP000707451"/>
    </source>
</evidence>
<feature type="region of interest" description="Disordered" evidence="7">
    <location>
        <begin position="38"/>
        <end position="68"/>
    </location>
</feature>
<feature type="region of interest" description="Disordered" evidence="7">
    <location>
        <begin position="835"/>
        <end position="915"/>
    </location>
</feature>
<dbReference type="Pfam" id="PF03828">
    <property type="entry name" value="PAP_assoc"/>
    <property type="match status" value="1"/>
</dbReference>
<evidence type="ECO:0000256" key="3">
    <source>
        <dbReference type="ARBA" id="ARBA00012388"/>
    </source>
</evidence>
<dbReference type="OrthoDB" id="273917at2759"/>
<dbReference type="EMBL" id="JAHRHY010000025">
    <property type="protein sequence ID" value="KAG9061288.1"/>
    <property type="molecule type" value="Genomic_DNA"/>
</dbReference>
<name>A0A9P7XJI5_9FUNG</name>
<dbReference type="PANTHER" id="PTHR23092">
    <property type="entry name" value="POLY(A) RNA POLYMERASE"/>
    <property type="match status" value="1"/>
</dbReference>
<organism evidence="10 11">
    <name type="scientific">Linnemannia hyalina</name>
    <dbReference type="NCBI Taxonomy" id="64524"/>
    <lineage>
        <taxon>Eukaryota</taxon>
        <taxon>Fungi</taxon>
        <taxon>Fungi incertae sedis</taxon>
        <taxon>Mucoromycota</taxon>
        <taxon>Mortierellomycotina</taxon>
        <taxon>Mortierellomycetes</taxon>
        <taxon>Mortierellales</taxon>
        <taxon>Mortierellaceae</taxon>
        <taxon>Linnemannia</taxon>
    </lineage>
</organism>
<dbReference type="AlphaFoldDB" id="A0A9P7XJI5"/>
<dbReference type="GO" id="GO:0003729">
    <property type="term" value="F:mRNA binding"/>
    <property type="evidence" value="ECO:0007669"/>
    <property type="project" value="TreeGrafter"/>
</dbReference>
<dbReference type="EC" id="2.7.7.19" evidence="3"/>
<dbReference type="Proteomes" id="UP000707451">
    <property type="component" value="Unassembled WGS sequence"/>
</dbReference>
<keyword evidence="4" id="KW-0808">Transferase</keyword>
<feature type="domain" description="Poly(A) RNA polymerase mitochondrial-like central palm" evidence="9">
    <location>
        <begin position="147"/>
        <end position="278"/>
    </location>
</feature>
<accession>A0A9P7XJI5</accession>
<dbReference type="Gene3D" id="3.30.460.10">
    <property type="entry name" value="Beta Polymerase, domain 2"/>
    <property type="match status" value="1"/>
</dbReference>
<feature type="compositionally biased region" description="Basic and acidic residues" evidence="7">
    <location>
        <begin position="906"/>
        <end position="915"/>
    </location>
</feature>
<dbReference type="CDD" id="cd05402">
    <property type="entry name" value="NT_PAP_TUTase"/>
    <property type="match status" value="1"/>
</dbReference>
<keyword evidence="11" id="KW-1185">Reference proteome</keyword>
<dbReference type="GO" id="GO:0046872">
    <property type="term" value="F:metal ion binding"/>
    <property type="evidence" value="ECO:0007669"/>
    <property type="project" value="UniProtKB-KW"/>
</dbReference>
<keyword evidence="5" id="KW-0479">Metal-binding</keyword>
<dbReference type="InterPro" id="IPR054708">
    <property type="entry name" value="MTPAP-like_central"/>
</dbReference>
<dbReference type="GO" id="GO:0043634">
    <property type="term" value="P:polyadenylation-dependent ncRNA catabolic process"/>
    <property type="evidence" value="ECO:0007669"/>
    <property type="project" value="TreeGrafter"/>
</dbReference>
<dbReference type="InterPro" id="IPR002058">
    <property type="entry name" value="PAP_assoc"/>
</dbReference>
<feature type="domain" description="PAP-associated" evidence="8">
    <location>
        <begin position="340"/>
        <end position="379"/>
    </location>
</feature>
<gene>
    <name evidence="10" type="ORF">KI688_007626</name>
</gene>
<evidence type="ECO:0000256" key="5">
    <source>
        <dbReference type="ARBA" id="ARBA00022723"/>
    </source>
</evidence>
<feature type="compositionally biased region" description="Polar residues" evidence="7">
    <location>
        <begin position="859"/>
        <end position="887"/>
    </location>
</feature>
<dbReference type="PANTHER" id="PTHR23092:SF15">
    <property type="entry name" value="INACTIVE NON-CANONICAL POLY(A) RNA POLYMERASE PROTEIN TRF4-2-RELATED"/>
    <property type="match status" value="1"/>
</dbReference>
<evidence type="ECO:0000313" key="10">
    <source>
        <dbReference type="EMBL" id="KAG9061288.1"/>
    </source>
</evidence>
<evidence type="ECO:0000256" key="4">
    <source>
        <dbReference type="ARBA" id="ARBA00022679"/>
    </source>
</evidence>
<dbReference type="Gene3D" id="1.10.1410.10">
    <property type="match status" value="1"/>
</dbReference>
<evidence type="ECO:0000259" key="9">
    <source>
        <dbReference type="Pfam" id="PF22600"/>
    </source>
</evidence>
<comment type="similarity">
    <text evidence="2">Belongs to the DNA polymerase type-B-like family.</text>
</comment>
<dbReference type="GO" id="GO:0031499">
    <property type="term" value="C:TRAMP complex"/>
    <property type="evidence" value="ECO:0007669"/>
    <property type="project" value="TreeGrafter"/>
</dbReference>
<proteinExistence type="inferred from homology"/>
<keyword evidence="6" id="KW-0460">Magnesium</keyword>
<dbReference type="InterPro" id="IPR043519">
    <property type="entry name" value="NT_sf"/>
</dbReference>
<dbReference type="Pfam" id="PF22600">
    <property type="entry name" value="MTPAP-like_central"/>
    <property type="match status" value="1"/>
</dbReference>